<evidence type="ECO:0000313" key="1">
    <source>
        <dbReference type="EMBL" id="MFJ5321084.1"/>
    </source>
</evidence>
<dbReference type="AlphaFoldDB" id="A0AAP9IDG6"/>
<dbReference type="EMBL" id="JBIXKD010000006">
    <property type="protein sequence ID" value="MFJ5321084.1"/>
    <property type="molecule type" value="Genomic_DNA"/>
</dbReference>
<dbReference type="Proteomes" id="UP001617714">
    <property type="component" value="Unassembled WGS sequence"/>
</dbReference>
<protein>
    <submittedName>
        <fullName evidence="2">Uncharacterized protein</fullName>
    </submittedName>
</protein>
<reference evidence="2" key="2">
    <citation type="journal article" date="2022" name="Plant Pathol J">
        <title>Comparative Genomic Analysis of Pathogenic Factors of Pectobacterium Species Isolated in South Korea Using Whole-Genome Sequencing.</title>
        <authorList>
            <person name="Jee S."/>
            <person name="Kang I.J."/>
            <person name="Bak G."/>
            <person name="Kang S."/>
            <person name="Lee J."/>
            <person name="Heu S."/>
            <person name="Hwang I."/>
        </authorList>
    </citation>
    <scope>NUCLEOTIDE SEQUENCE</scope>
    <source>
        <strain evidence="2">PZ1</strain>
    </source>
</reference>
<sequence length="126" mass="13378">MSTTQNLGFKDEEFLYVGGSASAPLTINRGDSLVFENPYAGKAVTFIPQAKITSNSDSVARWIDVIYIFESNIARGVNVTVTSDGKIGVLVAANAIIQNVVSASGVPSQLLPAQSISSTLFRLRVI</sequence>
<dbReference type="Proteomes" id="UP000464054">
    <property type="component" value="Chromosome"/>
</dbReference>
<dbReference type="EMBL" id="CP046377">
    <property type="protein sequence ID" value="QHQ22870.1"/>
    <property type="molecule type" value="Genomic_DNA"/>
</dbReference>
<reference evidence="3" key="1">
    <citation type="submission" date="2019-11" db="EMBL/GenBank/DDBJ databases">
        <authorList>
            <person name="Jee S."/>
        </authorList>
    </citation>
    <scope>NUCLEOTIDE SEQUENCE [LARGE SCALE GENOMIC DNA]</scope>
    <source>
        <strain evidence="3">PZ1</strain>
    </source>
</reference>
<keyword evidence="4" id="KW-1185">Reference proteome</keyword>
<reference evidence="1 4" key="3">
    <citation type="submission" date="2024-10" db="EMBL/GenBank/DDBJ databases">
        <authorList>
            <person name="Lu C.-H."/>
        </authorList>
    </citation>
    <scope>NUCLEOTIDE SEQUENCE [LARGE SCALE GENOMIC DNA]</scope>
    <source>
        <strain evidence="1 4">22QBSP01-2</strain>
    </source>
</reference>
<evidence type="ECO:0000313" key="3">
    <source>
        <dbReference type="Proteomes" id="UP000464054"/>
    </source>
</evidence>
<dbReference type="RefSeq" id="WP_146043910.1">
    <property type="nucleotide sequence ID" value="NZ_CP046377.1"/>
</dbReference>
<evidence type="ECO:0000313" key="4">
    <source>
        <dbReference type="Proteomes" id="UP001617714"/>
    </source>
</evidence>
<gene>
    <name evidence="1" type="ORF">ACIPSN_06800</name>
    <name evidence="2" type="ORF">GMX10_01260</name>
</gene>
<organism evidence="2 3">
    <name type="scientific">Pectobacterium parvum</name>
    <dbReference type="NCBI Taxonomy" id="2778550"/>
    <lineage>
        <taxon>Bacteria</taxon>
        <taxon>Pseudomonadati</taxon>
        <taxon>Pseudomonadota</taxon>
        <taxon>Gammaproteobacteria</taxon>
        <taxon>Enterobacterales</taxon>
        <taxon>Pectobacteriaceae</taxon>
        <taxon>Pectobacterium</taxon>
    </lineage>
</organism>
<accession>A0AAP9IDG6</accession>
<evidence type="ECO:0000313" key="2">
    <source>
        <dbReference type="EMBL" id="QHQ22870.1"/>
    </source>
</evidence>
<proteinExistence type="predicted"/>
<name>A0AAP9IDG6_9GAMM</name>